<keyword evidence="11 12" id="KW-0472">Membrane</keyword>
<dbReference type="Pfam" id="PF01435">
    <property type="entry name" value="Peptidase_M48"/>
    <property type="match status" value="1"/>
</dbReference>
<keyword evidence="8 12" id="KW-0862">Zinc</keyword>
<gene>
    <name evidence="12" type="primary">htpX</name>
    <name evidence="14" type="ORF">A3D08_02770</name>
</gene>
<evidence type="ECO:0000256" key="3">
    <source>
        <dbReference type="ARBA" id="ARBA00022475"/>
    </source>
</evidence>
<keyword evidence="5 12" id="KW-0812">Transmembrane</keyword>
<feature type="binding site" evidence="12">
    <location>
        <position position="147"/>
    </location>
    <ligand>
        <name>Zn(2+)</name>
        <dbReference type="ChEBI" id="CHEBI:29105"/>
        <note>catalytic</note>
    </ligand>
</feature>
<name>A0A1F7HFZ9_9BACT</name>
<keyword evidence="9 12" id="KW-1133">Transmembrane helix</keyword>
<keyword evidence="4 12" id="KW-0645">Protease</keyword>
<evidence type="ECO:0000256" key="7">
    <source>
        <dbReference type="ARBA" id="ARBA00022801"/>
    </source>
</evidence>
<protein>
    <recommendedName>
        <fullName evidence="12">Protease HtpX homolog</fullName>
        <ecNumber evidence="12">3.4.24.-</ecNumber>
    </recommendedName>
</protein>
<dbReference type="HAMAP" id="MF_00188">
    <property type="entry name" value="Pept_M48_protease_HtpX"/>
    <property type="match status" value="1"/>
</dbReference>
<evidence type="ECO:0000256" key="11">
    <source>
        <dbReference type="ARBA" id="ARBA00023136"/>
    </source>
</evidence>
<keyword evidence="6 12" id="KW-0479">Metal-binding</keyword>
<evidence type="ECO:0000256" key="6">
    <source>
        <dbReference type="ARBA" id="ARBA00022723"/>
    </source>
</evidence>
<dbReference type="Proteomes" id="UP000178098">
    <property type="component" value="Unassembled WGS sequence"/>
</dbReference>
<evidence type="ECO:0000256" key="1">
    <source>
        <dbReference type="ARBA" id="ARBA00004651"/>
    </source>
</evidence>
<comment type="caution">
    <text evidence="14">The sequence shown here is derived from an EMBL/GenBank/DDBJ whole genome shotgun (WGS) entry which is preliminary data.</text>
</comment>
<feature type="transmembrane region" description="Helical" evidence="12">
    <location>
        <begin position="153"/>
        <end position="170"/>
    </location>
</feature>
<feature type="binding site" evidence="12">
    <location>
        <position position="221"/>
    </location>
    <ligand>
        <name>Zn(2+)</name>
        <dbReference type="ChEBI" id="CHEBI:29105"/>
        <note>catalytic</note>
    </ligand>
</feature>
<dbReference type="InterPro" id="IPR001915">
    <property type="entry name" value="Peptidase_M48"/>
</dbReference>
<comment type="cofactor">
    <cofactor evidence="12">
        <name>Zn(2+)</name>
        <dbReference type="ChEBI" id="CHEBI:29105"/>
    </cofactor>
    <text evidence="12">Binds 1 zinc ion per subunit.</text>
</comment>
<dbReference type="Gene3D" id="3.30.2010.10">
    <property type="entry name" value="Metalloproteases ('zincins'), catalytic domain"/>
    <property type="match status" value="1"/>
</dbReference>
<evidence type="ECO:0000256" key="5">
    <source>
        <dbReference type="ARBA" id="ARBA00022692"/>
    </source>
</evidence>
<feature type="transmembrane region" description="Helical" evidence="12">
    <location>
        <begin position="42"/>
        <end position="60"/>
    </location>
</feature>
<dbReference type="InterPro" id="IPR050083">
    <property type="entry name" value="HtpX_protease"/>
</dbReference>
<evidence type="ECO:0000256" key="10">
    <source>
        <dbReference type="ARBA" id="ARBA00023049"/>
    </source>
</evidence>
<evidence type="ECO:0000256" key="9">
    <source>
        <dbReference type="ARBA" id="ARBA00022989"/>
    </source>
</evidence>
<evidence type="ECO:0000259" key="13">
    <source>
        <dbReference type="Pfam" id="PF01435"/>
    </source>
</evidence>
<dbReference type="AlphaFoldDB" id="A0A1F7HFZ9"/>
<keyword evidence="7 12" id="KW-0378">Hydrolase</keyword>
<evidence type="ECO:0000256" key="12">
    <source>
        <dbReference type="HAMAP-Rule" id="MF_00188"/>
    </source>
</evidence>
<proteinExistence type="inferred from homology"/>
<keyword evidence="10 12" id="KW-0482">Metalloprotease</keyword>
<comment type="subcellular location">
    <subcellularLocation>
        <location evidence="1 12">Cell membrane</location>
        <topology evidence="1 12">Multi-pass membrane protein</topology>
    </subcellularLocation>
</comment>
<evidence type="ECO:0000256" key="2">
    <source>
        <dbReference type="ARBA" id="ARBA00009779"/>
    </source>
</evidence>
<feature type="transmembrane region" description="Helical" evidence="12">
    <location>
        <begin position="12"/>
        <end position="36"/>
    </location>
</feature>
<dbReference type="GO" id="GO:0006508">
    <property type="term" value="P:proteolysis"/>
    <property type="evidence" value="ECO:0007669"/>
    <property type="project" value="UniProtKB-KW"/>
</dbReference>
<dbReference type="CDD" id="cd07340">
    <property type="entry name" value="M48B_Htpx_like"/>
    <property type="match status" value="1"/>
</dbReference>
<organism evidence="14 15">
    <name type="scientific">Candidatus Roizmanbacteria bacterium RIFCSPHIGHO2_02_FULL_43_11</name>
    <dbReference type="NCBI Taxonomy" id="1802043"/>
    <lineage>
        <taxon>Bacteria</taxon>
        <taxon>Candidatus Roizmaniibacteriota</taxon>
    </lineage>
</organism>
<dbReference type="GO" id="GO:0008270">
    <property type="term" value="F:zinc ion binding"/>
    <property type="evidence" value="ECO:0007669"/>
    <property type="project" value="UniProtKB-UniRule"/>
</dbReference>
<feature type="domain" description="Peptidase M48" evidence="13">
    <location>
        <begin position="85"/>
        <end position="297"/>
    </location>
</feature>
<evidence type="ECO:0000256" key="8">
    <source>
        <dbReference type="ARBA" id="ARBA00022833"/>
    </source>
</evidence>
<evidence type="ECO:0000256" key="4">
    <source>
        <dbReference type="ARBA" id="ARBA00022670"/>
    </source>
</evidence>
<dbReference type="PANTHER" id="PTHR43221:SF1">
    <property type="entry name" value="PROTEASE HTPX"/>
    <property type="match status" value="1"/>
</dbReference>
<feature type="active site" evidence="12">
    <location>
        <position position="144"/>
    </location>
</feature>
<reference evidence="14 15" key="1">
    <citation type="journal article" date="2016" name="Nat. Commun.">
        <title>Thousands of microbial genomes shed light on interconnected biogeochemical processes in an aquifer system.</title>
        <authorList>
            <person name="Anantharaman K."/>
            <person name="Brown C.T."/>
            <person name="Hug L.A."/>
            <person name="Sharon I."/>
            <person name="Castelle C.J."/>
            <person name="Probst A.J."/>
            <person name="Thomas B.C."/>
            <person name="Singh A."/>
            <person name="Wilkins M.J."/>
            <person name="Karaoz U."/>
            <person name="Brodie E.L."/>
            <person name="Williams K.H."/>
            <person name="Hubbard S.S."/>
            <person name="Banfield J.F."/>
        </authorList>
    </citation>
    <scope>NUCLEOTIDE SEQUENCE [LARGE SCALE GENOMIC DNA]</scope>
</reference>
<keyword evidence="3 12" id="KW-1003">Cell membrane</keyword>
<dbReference type="EMBL" id="MFZT01000033">
    <property type="protein sequence ID" value="OGK30167.1"/>
    <property type="molecule type" value="Genomic_DNA"/>
</dbReference>
<sequence length="298" mass="32912">MTIYSQITGNKVKTYIIIFVFVGLISFFFYLMGQYFGDPSSFFMMGVIFALASGFFSYFYSDKIVLTMAGAKLADKKTYFDYYTVTENLAIAAGLPMPKLYVIADPTPNAFATGRDPKHAVVAATTGLLSKLERSEIEGVIAHELSHVKNYDILVMAVVTVLVGTVVYAADFATRAMWWGRGDNDRNSRAGAIGAVIFIALLILMPIVAILIQLAVSRKREYLADASGALLTRNPDALANALQKIAGDPHKLKRASNAMAHMYIQNPFKKDGENSNLLVKLFSTHPPVTERIRILREM</sequence>
<dbReference type="PANTHER" id="PTHR43221">
    <property type="entry name" value="PROTEASE HTPX"/>
    <property type="match status" value="1"/>
</dbReference>
<dbReference type="GO" id="GO:0005886">
    <property type="term" value="C:plasma membrane"/>
    <property type="evidence" value="ECO:0007669"/>
    <property type="project" value="UniProtKB-SubCell"/>
</dbReference>
<dbReference type="GO" id="GO:0004222">
    <property type="term" value="F:metalloendopeptidase activity"/>
    <property type="evidence" value="ECO:0007669"/>
    <property type="project" value="UniProtKB-UniRule"/>
</dbReference>
<dbReference type="InterPro" id="IPR022919">
    <property type="entry name" value="Pept_M48_protease_HtpX"/>
</dbReference>
<comment type="similarity">
    <text evidence="2 12">Belongs to the peptidase M48B family.</text>
</comment>
<accession>A0A1F7HFZ9</accession>
<evidence type="ECO:0000313" key="14">
    <source>
        <dbReference type="EMBL" id="OGK30167.1"/>
    </source>
</evidence>
<evidence type="ECO:0000313" key="15">
    <source>
        <dbReference type="Proteomes" id="UP000178098"/>
    </source>
</evidence>
<dbReference type="EC" id="3.4.24.-" evidence="12"/>
<feature type="binding site" evidence="12">
    <location>
        <position position="143"/>
    </location>
    <ligand>
        <name>Zn(2+)</name>
        <dbReference type="ChEBI" id="CHEBI:29105"/>
        <note>catalytic</note>
    </ligand>
</feature>
<feature type="transmembrane region" description="Helical" evidence="12">
    <location>
        <begin position="190"/>
        <end position="212"/>
    </location>
</feature>